<dbReference type="SUPFAM" id="SSF49764">
    <property type="entry name" value="HSP20-like chaperones"/>
    <property type="match status" value="1"/>
</dbReference>
<dbReference type="PROSITE" id="PS01031">
    <property type="entry name" value="SHSP"/>
    <property type="match status" value="1"/>
</dbReference>
<organism evidence="3">
    <name type="scientific">hydrothermal vent metagenome</name>
    <dbReference type="NCBI Taxonomy" id="652676"/>
    <lineage>
        <taxon>unclassified sequences</taxon>
        <taxon>metagenomes</taxon>
        <taxon>ecological metagenomes</taxon>
    </lineage>
</organism>
<reference evidence="3" key="1">
    <citation type="submission" date="2018-06" db="EMBL/GenBank/DDBJ databases">
        <authorList>
            <person name="Zhirakovskaya E."/>
        </authorList>
    </citation>
    <scope>NUCLEOTIDE SEQUENCE</scope>
</reference>
<dbReference type="Gene3D" id="2.60.40.790">
    <property type="match status" value="1"/>
</dbReference>
<evidence type="ECO:0000313" key="3">
    <source>
        <dbReference type="EMBL" id="VAW33269.1"/>
    </source>
</evidence>
<evidence type="ECO:0000259" key="2">
    <source>
        <dbReference type="PROSITE" id="PS01031"/>
    </source>
</evidence>
<dbReference type="EMBL" id="UOEX01000026">
    <property type="protein sequence ID" value="VAW33269.1"/>
    <property type="molecule type" value="Genomic_DNA"/>
</dbReference>
<dbReference type="Pfam" id="PF00011">
    <property type="entry name" value="HSP20"/>
    <property type="match status" value="1"/>
</dbReference>
<evidence type="ECO:0000256" key="1">
    <source>
        <dbReference type="SAM" id="MobiDB-lite"/>
    </source>
</evidence>
<gene>
    <name evidence="3" type="ORF">MNBD_DELTA03-1073</name>
</gene>
<name>A0A3B0V8R9_9ZZZZ</name>
<keyword evidence="3" id="KW-0346">Stress response</keyword>
<proteinExistence type="predicted"/>
<dbReference type="InterPro" id="IPR002068">
    <property type="entry name" value="A-crystallin/Hsp20_dom"/>
</dbReference>
<protein>
    <submittedName>
        <fullName evidence="3">Small HspC2 heat shock protein</fullName>
    </submittedName>
</protein>
<sequence length="186" mass="21363">MDIKKLAPWNWFKKEEEESAANVPVRRSGQTASPEERSLHPVLQLRREMDRLFENTFRGVGLAPFNTDFFTPLTSSGLLKPQVDIAATDNEYTITVEVPGVSEKDVTIEIADNNMIIRGEKKQEKEEKDKNYYRIERSYGSFQRLLSMPEDADQDNIKAKFKSGVLTIKMPRKDIPKSGVKRVEIK</sequence>
<dbReference type="InterPro" id="IPR008978">
    <property type="entry name" value="HSP20-like_chaperone"/>
</dbReference>
<accession>A0A3B0V8R9</accession>
<dbReference type="CDD" id="cd06464">
    <property type="entry name" value="ACD_sHsps-like"/>
    <property type="match status" value="1"/>
</dbReference>
<dbReference type="AlphaFoldDB" id="A0A3B0V8R9"/>
<dbReference type="InterPro" id="IPR031107">
    <property type="entry name" value="Small_HSP"/>
</dbReference>
<feature type="domain" description="SHSP" evidence="2">
    <location>
        <begin position="74"/>
        <end position="186"/>
    </location>
</feature>
<dbReference type="PANTHER" id="PTHR11527">
    <property type="entry name" value="HEAT-SHOCK PROTEIN 20 FAMILY MEMBER"/>
    <property type="match status" value="1"/>
</dbReference>
<feature type="region of interest" description="Disordered" evidence="1">
    <location>
        <begin position="16"/>
        <end position="38"/>
    </location>
</feature>